<keyword evidence="1" id="KW-0812">Transmembrane</keyword>
<dbReference type="STRING" id="1445607.JCM10512_4809"/>
<proteinExistence type="predicted"/>
<reference evidence="2 3" key="1">
    <citation type="journal article" date="2014" name="Genome Announc.">
        <title>Draft Genome Sequence of Bacteroides reticulotermitis Strain JCM 10512T, Isolated from the Gut of a Termite.</title>
        <authorList>
            <person name="Yuki M."/>
            <person name="Oshima K."/>
            <person name="Suda W."/>
            <person name="Sakamoto M."/>
            <person name="Iida T."/>
            <person name="Hattori M."/>
            <person name="Ohkuma M."/>
        </authorList>
    </citation>
    <scope>NUCLEOTIDE SEQUENCE [LARGE SCALE GENOMIC DNA]</scope>
    <source>
        <strain evidence="2 3">JCM 10512</strain>
    </source>
</reference>
<organism evidence="2 3">
    <name type="scientific">Bacteroides reticulotermitis JCM 10512</name>
    <dbReference type="NCBI Taxonomy" id="1445607"/>
    <lineage>
        <taxon>Bacteria</taxon>
        <taxon>Pseudomonadati</taxon>
        <taxon>Bacteroidota</taxon>
        <taxon>Bacteroidia</taxon>
        <taxon>Bacteroidales</taxon>
        <taxon>Bacteroidaceae</taxon>
        <taxon>Bacteroides</taxon>
    </lineage>
</organism>
<dbReference type="Proteomes" id="UP000019131">
    <property type="component" value="Unassembled WGS sequence"/>
</dbReference>
<evidence type="ECO:0000313" key="2">
    <source>
        <dbReference type="EMBL" id="GAE86305.1"/>
    </source>
</evidence>
<protein>
    <submittedName>
        <fullName evidence="2">Oligopeptide transporter</fullName>
    </submittedName>
</protein>
<sequence length="49" mass="5395">MGVVSAAMRFGGINLVNDAWLNNTWSEVLALGAYAFLILYFIKASMKVK</sequence>
<accession>W4UYG6</accession>
<evidence type="ECO:0000256" key="1">
    <source>
        <dbReference type="SAM" id="Phobius"/>
    </source>
</evidence>
<comment type="caution">
    <text evidence="2">The sequence shown here is derived from an EMBL/GenBank/DDBJ whole genome shotgun (WGS) entry which is preliminary data.</text>
</comment>
<gene>
    <name evidence="2" type="ORF">JCM10512_4809</name>
</gene>
<keyword evidence="1" id="KW-1133">Transmembrane helix</keyword>
<dbReference type="AlphaFoldDB" id="W4UYG6"/>
<keyword evidence="3" id="KW-1185">Reference proteome</keyword>
<keyword evidence="1" id="KW-0472">Membrane</keyword>
<evidence type="ECO:0000313" key="3">
    <source>
        <dbReference type="Proteomes" id="UP000019131"/>
    </source>
</evidence>
<dbReference type="EMBL" id="BAIV01000041">
    <property type="protein sequence ID" value="GAE86305.1"/>
    <property type="molecule type" value="Genomic_DNA"/>
</dbReference>
<name>W4UYG6_9BACE</name>
<feature type="transmembrane region" description="Helical" evidence="1">
    <location>
        <begin position="24"/>
        <end position="42"/>
    </location>
</feature>